<protein>
    <submittedName>
        <fullName evidence="1">Uncharacterized protein</fullName>
    </submittedName>
</protein>
<gene>
    <name evidence="1" type="ORF">HOO69_06350</name>
</gene>
<dbReference type="RefSeq" id="WP_171801615.1">
    <property type="nucleotide sequence ID" value="NZ_CP053541.1"/>
</dbReference>
<evidence type="ECO:0000313" key="1">
    <source>
        <dbReference type="EMBL" id="QJY36256.1"/>
    </source>
</evidence>
<proteinExistence type="predicted"/>
<dbReference type="Proteomes" id="UP000501443">
    <property type="component" value="Chromosome 1"/>
</dbReference>
<accession>A0AAE7AVG3</accession>
<sequence length="68" mass="7668">MKYTKILKCPNGCSSTAQARYFPAQNQMTASIICSNCAAQWLDSSDDVHSLVERFFDHDVPKEIVDLQ</sequence>
<name>A0AAE7AVG3_9VIBR</name>
<dbReference type="AlphaFoldDB" id="A0AAE7AVG3"/>
<organism evidence="1 2">
    <name type="scientific">Vibrio europaeus</name>
    <dbReference type="NCBI Taxonomy" id="300876"/>
    <lineage>
        <taxon>Bacteria</taxon>
        <taxon>Pseudomonadati</taxon>
        <taxon>Pseudomonadota</taxon>
        <taxon>Gammaproteobacteria</taxon>
        <taxon>Vibrionales</taxon>
        <taxon>Vibrionaceae</taxon>
        <taxon>Vibrio</taxon>
        <taxon>Vibrio oreintalis group</taxon>
    </lineage>
</organism>
<dbReference type="EMBL" id="CP053541">
    <property type="protein sequence ID" value="QJY36256.1"/>
    <property type="molecule type" value="Genomic_DNA"/>
</dbReference>
<reference evidence="1 2" key="1">
    <citation type="submission" date="2020-05" db="EMBL/GenBank/DDBJ databases">
        <title>First description outside Europe of the emergent pathogen for shellfish aquaculture Vibrio europaeus.</title>
        <authorList>
            <person name="Dubert J."/>
            <person name="Rojas R."/>
        </authorList>
    </citation>
    <scope>NUCLEOTIDE SEQUENCE [LARGE SCALE GENOMIC DNA]</scope>
    <source>
        <strain evidence="1 2">NPI-1</strain>
    </source>
</reference>
<evidence type="ECO:0000313" key="2">
    <source>
        <dbReference type="Proteomes" id="UP000501443"/>
    </source>
</evidence>